<dbReference type="GO" id="GO:0016812">
    <property type="term" value="F:hydrolase activity, acting on carbon-nitrogen (but not peptide) bonds, in cyclic amides"/>
    <property type="evidence" value="ECO:0007669"/>
    <property type="project" value="UniProtKB-UniRule"/>
</dbReference>
<feature type="binding site" evidence="3">
    <location>
        <position position="346"/>
    </location>
    <ligand>
        <name>Mg(2+)</name>
        <dbReference type="ChEBI" id="CHEBI:18420"/>
        <note>structural</note>
    </ligand>
</feature>
<dbReference type="NCBIfam" id="TIGR02714">
    <property type="entry name" value="amido_AtzD_TrzD"/>
    <property type="match status" value="1"/>
</dbReference>
<dbReference type="Proteomes" id="UP001197378">
    <property type="component" value="Unassembled WGS sequence"/>
</dbReference>
<feature type="binding site" evidence="3">
    <location>
        <position position="342"/>
    </location>
    <ligand>
        <name>Mg(2+)</name>
        <dbReference type="ChEBI" id="CHEBI:18420"/>
        <note>structural</note>
    </ligand>
</feature>
<dbReference type="Gene3D" id="3.30.1330.180">
    <property type="entry name" value="Cyanuric acid hydrolase/Barbiturase, RU B"/>
    <property type="match status" value="1"/>
</dbReference>
<organism evidence="4 5">
    <name type="scientific">Igneacidithiobacillus copahuensis</name>
    <dbReference type="NCBI Taxonomy" id="2724909"/>
    <lineage>
        <taxon>Bacteria</taxon>
        <taxon>Pseudomonadati</taxon>
        <taxon>Pseudomonadota</taxon>
        <taxon>Acidithiobacillia</taxon>
        <taxon>Acidithiobacillales</taxon>
        <taxon>Acidithiobacillaceae</taxon>
        <taxon>Igneacidithiobacillus</taxon>
    </lineage>
</organism>
<dbReference type="HAMAP" id="MF_01989">
    <property type="entry name" value="Cyc_amidohydrol"/>
    <property type="match status" value="1"/>
</dbReference>
<feature type="region of interest" description="RU A" evidence="3">
    <location>
        <begin position="1"/>
        <end position="102"/>
    </location>
</feature>
<dbReference type="InterPro" id="IPR014086">
    <property type="entry name" value="AtzD/Barbiturase"/>
</dbReference>
<feature type="binding site" evidence="3">
    <location>
        <position position="345"/>
    </location>
    <ligand>
        <name>Mg(2+)</name>
        <dbReference type="ChEBI" id="CHEBI:18420"/>
        <note>structural</note>
    </ligand>
</feature>
<comment type="caution">
    <text evidence="4">The sequence shown here is derived from an EMBL/GenBank/DDBJ whole genome shotgun (WGS) entry which is preliminary data.</text>
</comment>
<evidence type="ECO:0000313" key="4">
    <source>
        <dbReference type="EMBL" id="MBU2788120.1"/>
    </source>
</evidence>
<keyword evidence="2 3" id="KW-0378">Hydrolase</keyword>
<comment type="similarity">
    <text evidence="1 3">Belongs to the cyclic amide hydrolase (CyAH) family.</text>
</comment>
<evidence type="ECO:0000256" key="3">
    <source>
        <dbReference type="HAMAP-Rule" id="MF_01989"/>
    </source>
</evidence>
<feature type="binding site" evidence="3">
    <location>
        <position position="293"/>
    </location>
    <ligand>
        <name>Mg(2+)</name>
        <dbReference type="ChEBI" id="CHEBI:18420"/>
        <note>structural</note>
    </ligand>
</feature>
<accession>A0AAE3CK60</accession>
<feature type="active site" description="Nucleophile" evidence="3">
    <location>
        <position position="222"/>
    </location>
</feature>
<dbReference type="Gene3D" id="3.30.1330.160">
    <property type="entry name" value="Cyanuric acid hydrolase/Barbituras, RU C"/>
    <property type="match status" value="1"/>
</dbReference>
<feature type="binding site" evidence="3">
    <location>
        <position position="184"/>
    </location>
    <ligand>
        <name>substrate</name>
    </ligand>
</feature>
<dbReference type="RefSeq" id="WP_215870745.1">
    <property type="nucleotide sequence ID" value="NZ_JAAXYO010000107.1"/>
</dbReference>
<feature type="binding site" evidence="3">
    <location>
        <position position="347"/>
    </location>
    <ligand>
        <name>Mg(2+)</name>
        <dbReference type="ChEBI" id="CHEBI:18420"/>
        <note>structural</note>
    </ligand>
</feature>
<evidence type="ECO:0000256" key="1">
    <source>
        <dbReference type="ARBA" id="ARBA00010947"/>
    </source>
</evidence>
<gene>
    <name evidence="4" type="ORF">HFQ13_07870</name>
</gene>
<dbReference type="InterPro" id="IPR043008">
    <property type="entry name" value="AtzD/Barbiturase_RUA"/>
</dbReference>
<dbReference type="Pfam" id="PF09663">
    <property type="entry name" value="Amido_AtzD_TrzD"/>
    <property type="match status" value="1"/>
</dbReference>
<comment type="subunit">
    <text evidence="3">Homotetramer.</text>
</comment>
<dbReference type="EC" id="3.5.2.-" evidence="3"/>
<feature type="binding site" evidence="3">
    <location>
        <position position="51"/>
    </location>
    <ligand>
        <name>substrate</name>
    </ligand>
</feature>
<evidence type="ECO:0000313" key="5">
    <source>
        <dbReference type="Proteomes" id="UP001197378"/>
    </source>
</evidence>
<feature type="binding site" evidence="3">
    <location>
        <position position="320"/>
    </location>
    <ligand>
        <name>substrate</name>
    </ligand>
</feature>
<feature type="active site" evidence="3">
    <location>
        <position position="158"/>
    </location>
</feature>
<feature type="binding site" evidence="3">
    <location>
        <begin position="82"/>
        <end position="83"/>
    </location>
    <ligand>
        <name>substrate</name>
    </ligand>
</feature>
<protein>
    <recommendedName>
        <fullName evidence="3">Cyclic amide hydrolase</fullName>
        <shortName evidence="3">CyAH</shortName>
        <ecNumber evidence="3">3.5.2.-</ecNumber>
    </recommendedName>
    <alternativeName>
        <fullName evidence="3">Ring-opening amidohydrolase</fullName>
    </alternativeName>
</protein>
<dbReference type="InterPro" id="IPR043006">
    <property type="entry name" value="AtzD/Barbiturase_RUB"/>
</dbReference>
<comment type="caution">
    <text evidence="3">Lacks conserved residue(s) required for the propagation of feature annotation.</text>
</comment>
<dbReference type="EMBL" id="JAAXYO010000107">
    <property type="protein sequence ID" value="MBU2788120.1"/>
    <property type="molecule type" value="Genomic_DNA"/>
</dbReference>
<keyword evidence="3" id="KW-0479">Metal-binding</keyword>
<dbReference type="GO" id="GO:0046872">
    <property type="term" value="F:metal ion binding"/>
    <property type="evidence" value="ECO:0007669"/>
    <property type="project" value="UniProtKB-UniRule"/>
</dbReference>
<comment type="domain">
    <text evidence="3">The monomer structure is formed from three repeating units (RUs) that share the same structure as one another. The monomer and the active site possess nearly threefold rotational symmetry, to the extent that the active site possesses three potential Ser-Lys catalytic dyads, but one of the 3 active site surfaces varies in composition suggesting it is involved in confering substrate specificity.</text>
</comment>
<proteinExistence type="inferred from homology"/>
<feature type="binding site" evidence="3">
    <location>
        <begin position="222"/>
        <end position="223"/>
    </location>
    <ligand>
        <name>substrate</name>
    </ligand>
</feature>
<feature type="binding site" evidence="3">
    <location>
        <begin position="339"/>
        <end position="340"/>
    </location>
    <ligand>
        <name>substrate</name>
    </ligand>
</feature>
<keyword evidence="5" id="KW-1185">Reference proteome</keyword>
<evidence type="ECO:0000256" key="2">
    <source>
        <dbReference type="ARBA" id="ARBA00022801"/>
    </source>
</evidence>
<sequence>MRTRVFRFFPANPGDVSGLAEAIATGVVQAEQIVAILGKTEGNGAINDFSRGLAIMSFGRLLGPLLGCAPEQVEDRIVLSFSGGTEGVTCPHYLVFAIDDADGHTEDRGLALAVGYTRSFAPEESGRLPMILETARVVGTLQRHLAVDSGDVHLVQVKAAIPPVPADPGRAHAREWRCDMAWSRGASALGVALALGEVSAARLHDDMINRDWSLYSTRASVSAKPGLLRSEICVFANARGWAGEFQIVHDVMQDILDVAAIHRVLHKMGLRPVDGQLPQEESRRIYGAFAKSDADPRGHVRGRRHTMWTDGDISDMRHSRSVISSLLSAVLGESAVYVSTRAEHQGPLGGGPVAIIARNVSEGSAAANGASAATEYEGDMKCP</sequence>
<feature type="binding site" evidence="3">
    <location>
        <position position="350"/>
    </location>
    <ligand>
        <name>Mg(2+)</name>
        <dbReference type="ChEBI" id="CHEBI:18420"/>
        <note>structural</note>
    </ligand>
</feature>
<keyword evidence="3" id="KW-0460">Magnesium</keyword>
<comment type="function">
    <text evidence="3">Cyclic amide hydrolase of unknown substrate specificity. Catalyzes the hydrolytic ring-opening of a cyclic amide. Does not act on cyanuric acid nor barbituric acid.</text>
</comment>
<dbReference type="InterPro" id="IPR043007">
    <property type="entry name" value="AtzD/Barbiturase_RUC"/>
</dbReference>
<dbReference type="AlphaFoldDB" id="A0AAE3CK60"/>
<feature type="region of interest" description="RU C" evidence="3">
    <location>
        <begin position="245"/>
        <end position="383"/>
    </location>
</feature>
<dbReference type="Gene3D" id="3.30.1330.170">
    <property type="entry name" value="Cyanuric acid hydrolase/Barbiturase, RU A"/>
    <property type="match status" value="1"/>
</dbReference>
<name>A0AAE3CK60_9PROT</name>
<reference evidence="4" key="1">
    <citation type="journal article" date="2021" name="ISME J.">
        <title>Genomic evolution of the class Acidithiobacillia: deep-branching Proteobacteria living in extreme acidic conditions.</title>
        <authorList>
            <person name="Moya-Beltran A."/>
            <person name="Beard S."/>
            <person name="Rojas-Villalobos C."/>
            <person name="Issotta F."/>
            <person name="Gallardo Y."/>
            <person name="Ulloa R."/>
            <person name="Giaveno A."/>
            <person name="Degli Esposti M."/>
            <person name="Johnson D.B."/>
            <person name="Quatrini R."/>
        </authorList>
    </citation>
    <scope>NUCLEOTIDE SEQUENCE</scope>
    <source>
        <strain evidence="4">VAN18-1</strain>
    </source>
</reference>